<dbReference type="GO" id="GO:0046872">
    <property type="term" value="F:metal ion binding"/>
    <property type="evidence" value="ECO:0007669"/>
    <property type="project" value="UniProtKB-KW"/>
</dbReference>
<accession>A0A2S4V361</accession>
<dbReference type="GO" id="GO:0033754">
    <property type="term" value="F:indoleamine 2,3-dioxygenase activity"/>
    <property type="evidence" value="ECO:0007669"/>
    <property type="project" value="TreeGrafter"/>
</dbReference>
<dbReference type="EMBL" id="PKSM01000190">
    <property type="protein sequence ID" value="POW03963.1"/>
    <property type="molecule type" value="Genomic_DNA"/>
</dbReference>
<keyword evidence="3 4" id="KW-0408">Iron</keyword>
<dbReference type="InterPro" id="IPR000898">
    <property type="entry name" value="Indolamine_dOase"/>
</dbReference>
<keyword evidence="4" id="KW-0349">Heme</keyword>
<protein>
    <recommendedName>
        <fullName evidence="7">Indoleamine 2,3-dioxygenase</fullName>
    </recommendedName>
</protein>
<dbReference type="InterPro" id="IPR037217">
    <property type="entry name" value="Trp/Indoleamine_2_3_dOase-like"/>
</dbReference>
<organism evidence="5 6">
    <name type="scientific">Puccinia striiformis</name>
    <dbReference type="NCBI Taxonomy" id="27350"/>
    <lineage>
        <taxon>Eukaryota</taxon>
        <taxon>Fungi</taxon>
        <taxon>Dikarya</taxon>
        <taxon>Basidiomycota</taxon>
        <taxon>Pucciniomycotina</taxon>
        <taxon>Pucciniomycetes</taxon>
        <taxon>Pucciniales</taxon>
        <taxon>Pucciniaceae</taxon>
        <taxon>Puccinia</taxon>
    </lineage>
</organism>
<proteinExistence type="inferred from homology"/>
<comment type="similarity">
    <text evidence="1">Belongs to the indoleamine 2,3-dioxygenase family.</text>
</comment>
<reference evidence="6" key="3">
    <citation type="journal article" date="2018" name="Mol. Plant Microbe Interact.">
        <title>Genome sequence resources for the wheat stripe rust pathogen (Puccinia striiformis f. sp. tritici) and the barley stripe rust pathogen (Puccinia striiformis f. sp. hordei).</title>
        <authorList>
            <person name="Xia C."/>
            <person name="Wang M."/>
            <person name="Yin C."/>
            <person name="Cornejo O.E."/>
            <person name="Hulbert S.H."/>
            <person name="Chen X."/>
        </authorList>
    </citation>
    <scope>NUCLEOTIDE SEQUENCE [LARGE SCALE GENOMIC DNA]</scope>
    <source>
        <strain evidence="6">93TX-2</strain>
    </source>
</reference>
<dbReference type="VEuPathDB" id="FungiDB:PSTT_03771"/>
<evidence type="ECO:0000256" key="2">
    <source>
        <dbReference type="ARBA" id="ARBA00022723"/>
    </source>
</evidence>
<evidence type="ECO:0000313" key="6">
    <source>
        <dbReference type="Proteomes" id="UP000238274"/>
    </source>
</evidence>
<dbReference type="Gene3D" id="1.20.58.480">
    <property type="match status" value="1"/>
</dbReference>
<dbReference type="PANTHER" id="PTHR28657:SF5">
    <property type="entry name" value="INDOLEAMINE 2,3-DIOXYGENASE"/>
    <property type="match status" value="1"/>
</dbReference>
<evidence type="ECO:0000256" key="3">
    <source>
        <dbReference type="ARBA" id="ARBA00023004"/>
    </source>
</evidence>
<evidence type="ECO:0000313" key="5">
    <source>
        <dbReference type="EMBL" id="POW03963.1"/>
    </source>
</evidence>
<feature type="non-terminal residue" evidence="5">
    <location>
        <position position="528"/>
    </location>
</feature>
<dbReference type="VEuPathDB" id="FungiDB:PSHT_11442"/>
<dbReference type="Pfam" id="PF01231">
    <property type="entry name" value="IDO"/>
    <property type="match status" value="2"/>
</dbReference>
<gene>
    <name evidence="5" type="ORF">PSHT_11442</name>
</gene>
<feature type="non-terminal residue" evidence="5">
    <location>
        <position position="1"/>
    </location>
</feature>
<dbReference type="GO" id="GO:0020037">
    <property type="term" value="F:heme binding"/>
    <property type="evidence" value="ECO:0007669"/>
    <property type="project" value="InterPro"/>
</dbReference>
<evidence type="ECO:0000256" key="1">
    <source>
        <dbReference type="ARBA" id="ARBA00007119"/>
    </source>
</evidence>
<dbReference type="GO" id="GO:0034354">
    <property type="term" value="P:'de novo' NAD+ biosynthetic process from L-tryptophan"/>
    <property type="evidence" value="ECO:0007669"/>
    <property type="project" value="TreeGrafter"/>
</dbReference>
<comment type="caution">
    <text evidence="5">The sequence shown here is derived from an EMBL/GenBank/DDBJ whole genome shotgun (WGS) entry which is preliminary data.</text>
</comment>
<evidence type="ECO:0000256" key="4">
    <source>
        <dbReference type="PIRSR" id="PIRSR600898-1"/>
    </source>
</evidence>
<name>A0A2S4V361_9BASI</name>
<keyword evidence="2 4" id="KW-0479">Metal-binding</keyword>
<reference evidence="5 6" key="1">
    <citation type="submission" date="2017-12" db="EMBL/GenBank/DDBJ databases">
        <title>Gene loss provides genomic basis for host adaptation in cereal stripe rust fungi.</title>
        <authorList>
            <person name="Xia C."/>
        </authorList>
    </citation>
    <scope>NUCLEOTIDE SEQUENCE [LARGE SCALE GENOMIC DNA]</scope>
    <source>
        <strain evidence="5 6">93TX-2</strain>
    </source>
</reference>
<dbReference type="Proteomes" id="UP000238274">
    <property type="component" value="Unassembled WGS sequence"/>
</dbReference>
<keyword evidence="6" id="KW-1185">Reference proteome</keyword>
<reference evidence="6" key="2">
    <citation type="journal article" date="2018" name="BMC Genomics">
        <title>Genomic insights into host adaptation between the wheat stripe rust pathogen (Puccinia striiformis f. sp. tritici) and the barley stripe rust pathogen (Puccinia striiformis f. sp. hordei).</title>
        <authorList>
            <person name="Xia C."/>
            <person name="Wang M."/>
            <person name="Yin C."/>
            <person name="Cornejo O.E."/>
            <person name="Hulbert S.H."/>
            <person name="Chen X."/>
        </authorList>
    </citation>
    <scope>NUCLEOTIDE SEQUENCE [LARGE SCALE GENOMIC DNA]</scope>
    <source>
        <strain evidence="6">93TX-2</strain>
    </source>
</reference>
<dbReference type="GO" id="GO:0005737">
    <property type="term" value="C:cytoplasm"/>
    <property type="evidence" value="ECO:0007669"/>
    <property type="project" value="TreeGrafter"/>
</dbReference>
<sequence length="528" mass="58834">CNIPHQPIPEAYLAPQFLTFSRTTWSQDVDLGRINAGSLLDPSAIGQCFNSGNSNDTTTLASADFDVDVRSGFLSPSPPLSRISDPVYQPWEDALEVVSKLISQITNEESKLGEVVKWKEFIVSELPVLSIDPLRSEIVEMRRARLVLAFLTHAFVHSLASSQNSSQETQVTIPLSLAVPFSEISLALDMPPVLTYADTVLYNWLLKEPALGFTVENIEIPTTFTLSDSEKHFYKTSVLVEALGPLMRSSLDEAFMEDEISVKRIGNNLGRLAKQIDHISKVLSDVRAGCDPRTFYWEIRPWFIGGRWKWEGIESDASNKCNIKEDTRQTSEERQWKVTELGGPSAGQSTLIHAIDVFLGVDHEPNLQESFVNHQDQEFKSGPNNLKENYNLCIKALENLRKTHTKIVSLFIICQKNSSPPSHPLALNSSNIITSPSNPCVGKTCRAVPLDGKLKDVTNHTEAKGGQSKPTALLEIRPKDYHAETKTRIEQSEVVEESQDVVLKGTGGTDLSKFLRRCKLRTTQAFIE</sequence>
<dbReference type="GO" id="GO:0019441">
    <property type="term" value="P:L-tryptophan catabolic process to kynurenine"/>
    <property type="evidence" value="ECO:0007669"/>
    <property type="project" value="InterPro"/>
</dbReference>
<dbReference type="AlphaFoldDB" id="A0A2S4V361"/>
<feature type="binding site" description="proximal binding residue" evidence="4">
    <location>
        <position position="404"/>
    </location>
    <ligand>
        <name>heme b</name>
        <dbReference type="ChEBI" id="CHEBI:60344"/>
    </ligand>
    <ligandPart>
        <name>Fe</name>
        <dbReference type="ChEBI" id="CHEBI:18248"/>
    </ligandPart>
</feature>
<evidence type="ECO:0008006" key="7">
    <source>
        <dbReference type="Google" id="ProtNLM"/>
    </source>
</evidence>
<dbReference type="SUPFAM" id="SSF140959">
    <property type="entry name" value="Indolic compounds 2,3-dioxygenase-like"/>
    <property type="match status" value="1"/>
</dbReference>
<dbReference type="OrthoDB" id="540174at2759"/>
<dbReference type="PANTHER" id="PTHR28657">
    <property type="entry name" value="INDOLEAMINE 2,3-DIOXYGENASE"/>
    <property type="match status" value="1"/>
</dbReference>